<evidence type="ECO:0000259" key="1">
    <source>
        <dbReference type="Pfam" id="PF03028"/>
    </source>
</evidence>
<dbReference type="PANTHER" id="PTHR22878:SF63">
    <property type="entry name" value="DYNEIN AXONEMAL HEAVY CHAIN 10"/>
    <property type="match status" value="1"/>
</dbReference>
<feature type="non-terminal residue" evidence="3">
    <location>
        <position position="261"/>
    </location>
</feature>
<dbReference type="AlphaFoldDB" id="A0A7L0CID2"/>
<dbReference type="GO" id="GO:0045505">
    <property type="term" value="F:dynein intermediate chain binding"/>
    <property type="evidence" value="ECO:0007669"/>
    <property type="project" value="InterPro"/>
</dbReference>
<feature type="domain" description="Dynein heavy chain region D6 P-loop" evidence="1">
    <location>
        <begin position="28"/>
        <end position="148"/>
    </location>
</feature>
<feature type="non-terminal residue" evidence="3">
    <location>
        <position position="1"/>
    </location>
</feature>
<evidence type="ECO:0000313" key="3">
    <source>
        <dbReference type="EMBL" id="NXJ53881.1"/>
    </source>
</evidence>
<dbReference type="FunFam" id="3.40.50.300:FF:000411">
    <property type="entry name" value="dynein heavy chain 17, axonemal"/>
    <property type="match status" value="1"/>
</dbReference>
<dbReference type="EMBL" id="VXAF01000578">
    <property type="protein sequence ID" value="NXJ53881.1"/>
    <property type="molecule type" value="Genomic_DNA"/>
</dbReference>
<dbReference type="GO" id="GO:0051959">
    <property type="term" value="F:dynein light intermediate chain binding"/>
    <property type="evidence" value="ECO:0007669"/>
    <property type="project" value="InterPro"/>
</dbReference>
<proteinExistence type="predicted"/>
<dbReference type="InterPro" id="IPR026983">
    <property type="entry name" value="DHC"/>
</dbReference>
<dbReference type="GO" id="GO:0007018">
    <property type="term" value="P:microtubule-based movement"/>
    <property type="evidence" value="ECO:0007669"/>
    <property type="project" value="InterPro"/>
</dbReference>
<dbReference type="GO" id="GO:0008569">
    <property type="term" value="F:minus-end-directed microtubule motor activity"/>
    <property type="evidence" value="ECO:0007669"/>
    <property type="project" value="InterPro"/>
</dbReference>
<dbReference type="Gene3D" id="1.10.8.720">
    <property type="entry name" value="Region D6 of dynein motor"/>
    <property type="match status" value="1"/>
</dbReference>
<dbReference type="InterPro" id="IPR042219">
    <property type="entry name" value="AAA_lid_11_sf"/>
</dbReference>
<dbReference type="Gene3D" id="3.40.50.300">
    <property type="entry name" value="P-loop containing nucleotide triphosphate hydrolases"/>
    <property type="match status" value="1"/>
</dbReference>
<dbReference type="PANTHER" id="PTHR22878">
    <property type="entry name" value="DYNEIN HEAVY CHAIN 6, AXONEMAL-LIKE-RELATED"/>
    <property type="match status" value="1"/>
</dbReference>
<dbReference type="InterPro" id="IPR041658">
    <property type="entry name" value="AAA_lid_11"/>
</dbReference>
<dbReference type="Proteomes" id="UP000519115">
    <property type="component" value="Unassembled WGS sequence"/>
</dbReference>
<dbReference type="Pfam" id="PF03028">
    <property type="entry name" value="Dynein_heavy"/>
    <property type="match status" value="1"/>
</dbReference>
<dbReference type="GO" id="GO:0030286">
    <property type="term" value="C:dynein complex"/>
    <property type="evidence" value="ECO:0007669"/>
    <property type="project" value="InterPro"/>
</dbReference>
<dbReference type="Pfam" id="PF18198">
    <property type="entry name" value="AAA_lid_11"/>
    <property type="match status" value="1"/>
</dbReference>
<dbReference type="InterPro" id="IPR027417">
    <property type="entry name" value="P-loop_NTPase"/>
</dbReference>
<dbReference type="InterPro" id="IPR004273">
    <property type="entry name" value="Dynein_heavy_D6_P-loop"/>
</dbReference>
<feature type="domain" description="Dynein heavy chain AAA lid" evidence="2">
    <location>
        <begin position="178"/>
        <end position="261"/>
    </location>
</feature>
<gene>
    <name evidence="3" type="primary">Dnah11_0</name>
    <name evidence="3" type="ORF">SPITYR_R07171</name>
</gene>
<reference evidence="3 4" key="1">
    <citation type="submission" date="2019-09" db="EMBL/GenBank/DDBJ databases">
        <title>Bird 10,000 Genomes (B10K) Project - Family phase.</title>
        <authorList>
            <person name="Zhang G."/>
        </authorList>
    </citation>
    <scope>NUCLEOTIDE SEQUENCE [LARGE SCALE GENOMIC DNA]</scope>
    <source>
        <strain evidence="3">B10K-DU-007-42</strain>
        <tissue evidence="3">Muscle</tissue>
    </source>
</reference>
<comment type="caution">
    <text evidence="3">The sequence shown here is derived from an EMBL/GenBank/DDBJ whole genome shotgun (WGS) entry which is preliminary data.</text>
</comment>
<keyword evidence="4" id="KW-1185">Reference proteome</keyword>
<accession>A0A7L0CID2</accession>
<name>A0A7L0CID2_9AVES</name>
<organism evidence="3 4">
    <name type="scientific">Spizaetus tyrannus</name>
    <name type="common">black hawk-eagle</name>
    <dbReference type="NCBI Taxonomy" id="252798"/>
    <lineage>
        <taxon>Eukaryota</taxon>
        <taxon>Metazoa</taxon>
        <taxon>Chordata</taxon>
        <taxon>Craniata</taxon>
        <taxon>Vertebrata</taxon>
        <taxon>Euteleostomi</taxon>
        <taxon>Archelosauria</taxon>
        <taxon>Archosauria</taxon>
        <taxon>Dinosauria</taxon>
        <taxon>Saurischia</taxon>
        <taxon>Theropoda</taxon>
        <taxon>Coelurosauria</taxon>
        <taxon>Aves</taxon>
        <taxon>Neognathae</taxon>
        <taxon>Neoaves</taxon>
        <taxon>Telluraves</taxon>
        <taxon>Accipitrimorphae</taxon>
        <taxon>Accipitriformes</taxon>
        <taxon>Accipitridae</taxon>
        <taxon>Accipitrinae</taxon>
        <taxon>Spizaetus</taxon>
    </lineage>
</organism>
<evidence type="ECO:0000259" key="2">
    <source>
        <dbReference type="Pfam" id="PF18198"/>
    </source>
</evidence>
<sequence>NFVEEKLGSRYKESTRMDLAKSYEGSSPATPVFFILSPGADPPEDIETLGKKLGFTVDSGRFCSISLGQGQEMVAEEALEKATRHSHWVLFRVIHLVAKWLGTLEKLLEQYSEESHPDFHVFISAEPAPTPEKHIIPQGILENSIKITSEPPIGMLADLHAAFYRIPLNCVPEMWNLKASFFLLCYFHTCIAGRLKFGPQGWNGRYPFSARDLAICVAVLGNNLETPTKVPWEDLHYLFGEITYGGHITDAWDRRLCCIYL</sequence>
<protein>
    <submittedName>
        <fullName evidence="3">DYH11 protein</fullName>
    </submittedName>
</protein>
<evidence type="ECO:0000313" key="4">
    <source>
        <dbReference type="Proteomes" id="UP000519115"/>
    </source>
</evidence>